<dbReference type="VEuPathDB" id="VectorBase:GPPI010904"/>
<keyword evidence="1" id="KW-0732">Signal</keyword>
<organism evidence="2 3">
    <name type="scientific">Glossina palpalis gambiensis</name>
    <dbReference type="NCBI Taxonomy" id="67801"/>
    <lineage>
        <taxon>Eukaryota</taxon>
        <taxon>Metazoa</taxon>
        <taxon>Ecdysozoa</taxon>
        <taxon>Arthropoda</taxon>
        <taxon>Hexapoda</taxon>
        <taxon>Insecta</taxon>
        <taxon>Pterygota</taxon>
        <taxon>Neoptera</taxon>
        <taxon>Endopterygota</taxon>
        <taxon>Diptera</taxon>
        <taxon>Brachycera</taxon>
        <taxon>Muscomorpha</taxon>
        <taxon>Hippoboscoidea</taxon>
        <taxon>Glossinidae</taxon>
        <taxon>Glossina</taxon>
    </lineage>
</organism>
<reference evidence="2" key="2">
    <citation type="submission" date="2020-05" db="UniProtKB">
        <authorList>
            <consortium name="EnsemblMetazoa"/>
        </authorList>
    </citation>
    <scope>IDENTIFICATION</scope>
    <source>
        <strain evidence="2">IAEA</strain>
    </source>
</reference>
<evidence type="ECO:0000313" key="2">
    <source>
        <dbReference type="EnsemblMetazoa" id="GPPI010904-PA"/>
    </source>
</evidence>
<name>A0A1B0AWB4_9MUSC</name>
<proteinExistence type="predicted"/>
<evidence type="ECO:0000313" key="3">
    <source>
        <dbReference type="Proteomes" id="UP000092460"/>
    </source>
</evidence>
<dbReference type="Proteomes" id="UP000092460">
    <property type="component" value="Unassembled WGS sequence"/>
</dbReference>
<sequence length="81" mass="8975">MFSSLVTLTFLCQLFTNLSHCHSEWLTYIKTCMVLILHRYPVRRVSFVFECLVTLVAFGRSAAGVVVDIDIEAASDGGNGC</sequence>
<protein>
    <recommendedName>
        <fullName evidence="4">Secreted protein</fullName>
    </recommendedName>
</protein>
<keyword evidence="3" id="KW-1185">Reference proteome</keyword>
<feature type="signal peptide" evidence="1">
    <location>
        <begin position="1"/>
        <end position="23"/>
    </location>
</feature>
<reference evidence="3" key="1">
    <citation type="submission" date="2015-01" db="EMBL/GenBank/DDBJ databases">
        <authorList>
            <person name="Aksoy S."/>
            <person name="Warren W."/>
            <person name="Wilson R.K."/>
        </authorList>
    </citation>
    <scope>NUCLEOTIDE SEQUENCE [LARGE SCALE GENOMIC DNA]</scope>
    <source>
        <strain evidence="3">IAEA</strain>
    </source>
</reference>
<dbReference type="EMBL" id="JXJN01004632">
    <property type="status" value="NOT_ANNOTATED_CDS"/>
    <property type="molecule type" value="Genomic_DNA"/>
</dbReference>
<evidence type="ECO:0000256" key="1">
    <source>
        <dbReference type="SAM" id="SignalP"/>
    </source>
</evidence>
<accession>A0A1B0AWB4</accession>
<dbReference type="AlphaFoldDB" id="A0A1B0AWB4"/>
<feature type="chain" id="PRO_5008404204" description="Secreted protein" evidence="1">
    <location>
        <begin position="24"/>
        <end position="81"/>
    </location>
</feature>
<dbReference type="EnsemblMetazoa" id="GPPI010904-RA">
    <property type="protein sequence ID" value="GPPI010904-PA"/>
    <property type="gene ID" value="GPPI010904"/>
</dbReference>
<evidence type="ECO:0008006" key="4">
    <source>
        <dbReference type="Google" id="ProtNLM"/>
    </source>
</evidence>